<dbReference type="Pfam" id="PF04542">
    <property type="entry name" value="Sigma70_r2"/>
    <property type="match status" value="1"/>
</dbReference>
<dbReference type="InterPro" id="IPR036388">
    <property type="entry name" value="WH-like_DNA-bd_sf"/>
</dbReference>
<evidence type="ECO:0000259" key="6">
    <source>
        <dbReference type="Pfam" id="PF08281"/>
    </source>
</evidence>
<evidence type="ECO:0000256" key="1">
    <source>
        <dbReference type="ARBA" id="ARBA00010641"/>
    </source>
</evidence>
<dbReference type="CDD" id="cd06171">
    <property type="entry name" value="Sigma70_r4"/>
    <property type="match status" value="1"/>
</dbReference>
<protein>
    <submittedName>
        <fullName evidence="7">RNA polymerase sigma-70 factor (ECF subfamily)</fullName>
    </submittedName>
</protein>
<evidence type="ECO:0000256" key="2">
    <source>
        <dbReference type="ARBA" id="ARBA00023015"/>
    </source>
</evidence>
<proteinExistence type="inferred from homology"/>
<sequence length="193" mass="22388">MPEDPSYHEIELLQKIAEGNREAFHALYHHYRNKIYYIASRMLQSDAAAEDVLQEIFIKIWVNREKLRNMDYFSTYLNTIVRNHLYNQFRKKANEETYLLRLLPDPAEPSQPFDETAIKELKQLLANAVAALPPRQQKVFQLSREQGLTHAAIAAKLGISPETVKKHIMEALRFIKSYLIAHGAALTVWLLLS</sequence>
<dbReference type="NCBIfam" id="TIGR02937">
    <property type="entry name" value="sigma70-ECF"/>
    <property type="match status" value="1"/>
</dbReference>
<dbReference type="InterPro" id="IPR014327">
    <property type="entry name" value="RNA_pol_sigma70_bacteroid"/>
</dbReference>
<comment type="caution">
    <text evidence="7">The sequence shown here is derived from an EMBL/GenBank/DDBJ whole genome shotgun (WGS) entry which is preliminary data.</text>
</comment>
<dbReference type="Gene3D" id="1.10.1740.10">
    <property type="match status" value="1"/>
</dbReference>
<dbReference type="EMBL" id="SGXA01000001">
    <property type="protein sequence ID" value="RZS75154.1"/>
    <property type="molecule type" value="Genomic_DNA"/>
</dbReference>
<dbReference type="InterPro" id="IPR039425">
    <property type="entry name" value="RNA_pol_sigma-70-like"/>
</dbReference>
<dbReference type="Pfam" id="PF08281">
    <property type="entry name" value="Sigma70_r4_2"/>
    <property type="match status" value="1"/>
</dbReference>
<dbReference type="PANTHER" id="PTHR43133">
    <property type="entry name" value="RNA POLYMERASE ECF-TYPE SIGMA FACTO"/>
    <property type="match status" value="1"/>
</dbReference>
<organism evidence="7 8">
    <name type="scientific">Pseudobacter ginsenosidimutans</name>
    <dbReference type="NCBI Taxonomy" id="661488"/>
    <lineage>
        <taxon>Bacteria</taxon>
        <taxon>Pseudomonadati</taxon>
        <taxon>Bacteroidota</taxon>
        <taxon>Chitinophagia</taxon>
        <taxon>Chitinophagales</taxon>
        <taxon>Chitinophagaceae</taxon>
        <taxon>Pseudobacter</taxon>
    </lineage>
</organism>
<accession>A0A4Q7N2N8</accession>
<gene>
    <name evidence="7" type="ORF">EV199_1015</name>
</gene>
<dbReference type="InterPro" id="IPR014284">
    <property type="entry name" value="RNA_pol_sigma-70_dom"/>
</dbReference>
<evidence type="ECO:0000313" key="8">
    <source>
        <dbReference type="Proteomes" id="UP000293874"/>
    </source>
</evidence>
<name>A0A4Q7N2N8_9BACT</name>
<evidence type="ECO:0000313" key="7">
    <source>
        <dbReference type="EMBL" id="RZS75154.1"/>
    </source>
</evidence>
<feature type="domain" description="RNA polymerase sigma factor 70 region 4 type 2" evidence="6">
    <location>
        <begin position="123"/>
        <end position="174"/>
    </location>
</feature>
<dbReference type="InterPro" id="IPR013325">
    <property type="entry name" value="RNA_pol_sigma_r2"/>
</dbReference>
<evidence type="ECO:0000256" key="4">
    <source>
        <dbReference type="ARBA" id="ARBA00023163"/>
    </source>
</evidence>
<dbReference type="InterPro" id="IPR013324">
    <property type="entry name" value="RNA_pol_sigma_r3/r4-like"/>
</dbReference>
<dbReference type="InterPro" id="IPR013249">
    <property type="entry name" value="RNA_pol_sigma70_r4_t2"/>
</dbReference>
<dbReference type="GO" id="GO:0006352">
    <property type="term" value="P:DNA-templated transcription initiation"/>
    <property type="evidence" value="ECO:0007669"/>
    <property type="project" value="InterPro"/>
</dbReference>
<reference evidence="7 8" key="1">
    <citation type="submission" date="2019-02" db="EMBL/GenBank/DDBJ databases">
        <title>Genomic Encyclopedia of Type Strains, Phase IV (KMG-IV): sequencing the most valuable type-strain genomes for metagenomic binning, comparative biology and taxonomic classification.</title>
        <authorList>
            <person name="Goeker M."/>
        </authorList>
    </citation>
    <scope>NUCLEOTIDE SEQUENCE [LARGE SCALE GENOMIC DNA]</scope>
    <source>
        <strain evidence="7 8">DSM 18116</strain>
    </source>
</reference>
<dbReference type="GO" id="GO:0016987">
    <property type="term" value="F:sigma factor activity"/>
    <property type="evidence" value="ECO:0007669"/>
    <property type="project" value="UniProtKB-KW"/>
</dbReference>
<dbReference type="InterPro" id="IPR007627">
    <property type="entry name" value="RNA_pol_sigma70_r2"/>
</dbReference>
<dbReference type="Gene3D" id="1.10.10.10">
    <property type="entry name" value="Winged helix-like DNA-binding domain superfamily/Winged helix DNA-binding domain"/>
    <property type="match status" value="1"/>
</dbReference>
<comment type="similarity">
    <text evidence="1">Belongs to the sigma-70 factor family. ECF subfamily.</text>
</comment>
<evidence type="ECO:0000256" key="3">
    <source>
        <dbReference type="ARBA" id="ARBA00023082"/>
    </source>
</evidence>
<dbReference type="NCBIfam" id="TIGR02985">
    <property type="entry name" value="Sig70_bacteroi1"/>
    <property type="match status" value="1"/>
</dbReference>
<dbReference type="AlphaFoldDB" id="A0A4Q7N2N8"/>
<dbReference type="PANTHER" id="PTHR43133:SF46">
    <property type="entry name" value="RNA POLYMERASE SIGMA-70 FACTOR ECF SUBFAMILY"/>
    <property type="match status" value="1"/>
</dbReference>
<feature type="domain" description="RNA polymerase sigma-70 region 2" evidence="5">
    <location>
        <begin position="27"/>
        <end position="93"/>
    </location>
</feature>
<keyword evidence="2" id="KW-0805">Transcription regulation</keyword>
<dbReference type="Proteomes" id="UP000293874">
    <property type="component" value="Unassembled WGS sequence"/>
</dbReference>
<evidence type="ECO:0000259" key="5">
    <source>
        <dbReference type="Pfam" id="PF04542"/>
    </source>
</evidence>
<keyword evidence="4" id="KW-0804">Transcription</keyword>
<keyword evidence="3" id="KW-0731">Sigma factor</keyword>
<dbReference type="SUPFAM" id="SSF88946">
    <property type="entry name" value="Sigma2 domain of RNA polymerase sigma factors"/>
    <property type="match status" value="1"/>
</dbReference>
<dbReference type="GO" id="GO:0003677">
    <property type="term" value="F:DNA binding"/>
    <property type="evidence" value="ECO:0007669"/>
    <property type="project" value="InterPro"/>
</dbReference>
<dbReference type="SUPFAM" id="SSF88659">
    <property type="entry name" value="Sigma3 and sigma4 domains of RNA polymerase sigma factors"/>
    <property type="match status" value="1"/>
</dbReference>
<keyword evidence="8" id="KW-1185">Reference proteome</keyword>